<keyword evidence="4" id="KW-0472">Membrane</keyword>
<dbReference type="PANTHER" id="PTHR22990:SF15">
    <property type="entry name" value="F-BOX ONLY PROTEIN 10"/>
    <property type="match status" value="1"/>
</dbReference>
<keyword evidence="2" id="KW-0677">Repeat</keyword>
<evidence type="ECO:0000256" key="4">
    <source>
        <dbReference type="SAM" id="Phobius"/>
    </source>
</evidence>
<dbReference type="PANTHER" id="PTHR22990">
    <property type="entry name" value="F-BOX ONLY PROTEIN"/>
    <property type="match status" value="1"/>
</dbReference>
<dbReference type="RefSeq" id="WP_307148989.1">
    <property type="nucleotide sequence ID" value="NZ_JAUSTU010000002.1"/>
</dbReference>
<keyword evidence="3" id="KW-0833">Ubl conjugation pathway</keyword>
<feature type="signal peptide" evidence="5">
    <location>
        <begin position="1"/>
        <end position="24"/>
    </location>
</feature>
<keyword evidence="4" id="KW-0812">Transmembrane</keyword>
<dbReference type="InterPro" id="IPR006626">
    <property type="entry name" value="PbH1"/>
</dbReference>
<name>A0ABT9V0E2_9BACL</name>
<dbReference type="Pfam" id="PF05048">
    <property type="entry name" value="NosD"/>
    <property type="match status" value="1"/>
</dbReference>
<sequence>MKKFAFLFFLTIGILISLPNQSLAAENLQKKIDSLEGGAVLRLENKTYEGNITINKPVEIIGQKGTVIKGDRTGNVISVRSPNVKIRNLTVINSSLDRNSPEEYAAIKVYTNHNLIDGVTIKHSFHGIYLSQAHHNTIKNCHITGLGKGQIANQGNGLHIYYANDNVLKNNVVQATRDGMFFDYANGNSIINNKISDTRYGLHYMYSDRNSFEDNTFTFNTGGAAIMNSNDIDLKNNKFIFNYGYKSFGLLLLQAQNTAIEDNIFFLNQRGLYLDQATNSSIKGNKIMKNQIGIELWASSNEQVFSLNDIEENIIPVATLGGEGRNSWSDKGKGNYWGNSFPVLDLNQDGIGDEPVAYQSSLYELIEDQELTYLFLKSPATQIYEKLNQFFHQDKRMFEDPHPLVKKEEINLGWFGWLIAGMILFVILIKGRQWICITFGRNGRKI</sequence>
<feature type="chain" id="PRO_5046273475" evidence="5">
    <location>
        <begin position="25"/>
        <end position="446"/>
    </location>
</feature>
<keyword evidence="4" id="KW-1133">Transmembrane helix</keyword>
<dbReference type="InterPro" id="IPR022441">
    <property type="entry name" value="Para_beta_helix_rpt-2"/>
</dbReference>
<dbReference type="SUPFAM" id="SSF51126">
    <property type="entry name" value="Pectin lyase-like"/>
    <property type="match status" value="1"/>
</dbReference>
<dbReference type="SMART" id="SM00710">
    <property type="entry name" value="PbH1"/>
    <property type="match status" value="9"/>
</dbReference>
<evidence type="ECO:0000313" key="8">
    <source>
        <dbReference type="Proteomes" id="UP001231362"/>
    </source>
</evidence>
<organism evidence="7 8">
    <name type="scientific">Anoxybacillus andreesenii</name>
    <dbReference type="NCBI Taxonomy" id="1325932"/>
    <lineage>
        <taxon>Bacteria</taxon>
        <taxon>Bacillati</taxon>
        <taxon>Bacillota</taxon>
        <taxon>Bacilli</taxon>
        <taxon>Bacillales</taxon>
        <taxon>Anoxybacillaceae</taxon>
        <taxon>Anoxybacillus</taxon>
    </lineage>
</organism>
<evidence type="ECO:0000313" key="7">
    <source>
        <dbReference type="EMBL" id="MDQ0154383.1"/>
    </source>
</evidence>
<keyword evidence="8" id="KW-1185">Reference proteome</keyword>
<dbReference type="Gene3D" id="2.160.20.10">
    <property type="entry name" value="Single-stranded right-handed beta-helix, Pectin lyase-like"/>
    <property type="match status" value="2"/>
</dbReference>
<dbReference type="NCBIfam" id="TIGR03804">
    <property type="entry name" value="para_beta_helix"/>
    <property type="match status" value="3"/>
</dbReference>
<accession>A0ABT9V0E2</accession>
<protein>
    <submittedName>
        <fullName evidence="7">Nitrous oxidase accessory protein</fullName>
    </submittedName>
</protein>
<feature type="domain" description="Periplasmic copper-binding protein NosD beta helix" evidence="6">
    <location>
        <begin position="152"/>
        <end position="339"/>
    </location>
</feature>
<dbReference type="NCBIfam" id="TIGR04247">
    <property type="entry name" value="NosD_copper_fam"/>
    <property type="match status" value="1"/>
</dbReference>
<evidence type="ECO:0000256" key="5">
    <source>
        <dbReference type="SAM" id="SignalP"/>
    </source>
</evidence>
<proteinExistence type="predicted"/>
<dbReference type="Proteomes" id="UP001231362">
    <property type="component" value="Unassembled WGS sequence"/>
</dbReference>
<dbReference type="InterPro" id="IPR007742">
    <property type="entry name" value="NosD_dom"/>
</dbReference>
<dbReference type="InterPro" id="IPR012334">
    <property type="entry name" value="Pectin_lyas_fold"/>
</dbReference>
<reference evidence="7 8" key="1">
    <citation type="submission" date="2023-07" db="EMBL/GenBank/DDBJ databases">
        <title>Genomic Encyclopedia of Type Strains, Phase IV (KMG-IV): sequencing the most valuable type-strain genomes for metagenomic binning, comparative biology and taxonomic classification.</title>
        <authorList>
            <person name="Goeker M."/>
        </authorList>
    </citation>
    <scope>NUCLEOTIDE SEQUENCE [LARGE SCALE GENOMIC DNA]</scope>
    <source>
        <strain evidence="7 8">DSM 23948</strain>
    </source>
</reference>
<evidence type="ECO:0000259" key="6">
    <source>
        <dbReference type="Pfam" id="PF05048"/>
    </source>
</evidence>
<keyword evidence="5" id="KW-0732">Signal</keyword>
<evidence type="ECO:0000256" key="1">
    <source>
        <dbReference type="ARBA" id="ARBA00004906"/>
    </source>
</evidence>
<gene>
    <name evidence="7" type="ORF">J2S07_000687</name>
</gene>
<feature type="transmembrane region" description="Helical" evidence="4">
    <location>
        <begin position="412"/>
        <end position="429"/>
    </location>
</feature>
<comment type="pathway">
    <text evidence="1">Protein modification; protein ubiquitination.</text>
</comment>
<dbReference type="InterPro" id="IPR011050">
    <property type="entry name" value="Pectin_lyase_fold/virulence"/>
</dbReference>
<comment type="caution">
    <text evidence="7">The sequence shown here is derived from an EMBL/GenBank/DDBJ whole genome shotgun (WGS) entry which is preliminary data.</text>
</comment>
<dbReference type="InterPro" id="IPR026464">
    <property type="entry name" value="NosD_copper_fam"/>
</dbReference>
<evidence type="ECO:0000256" key="2">
    <source>
        <dbReference type="ARBA" id="ARBA00022737"/>
    </source>
</evidence>
<dbReference type="EMBL" id="JAUSTU010000002">
    <property type="protein sequence ID" value="MDQ0154383.1"/>
    <property type="molecule type" value="Genomic_DNA"/>
</dbReference>
<dbReference type="InterPro" id="IPR051550">
    <property type="entry name" value="SCF-Subunits/Alg-Epimerases"/>
</dbReference>
<evidence type="ECO:0000256" key="3">
    <source>
        <dbReference type="ARBA" id="ARBA00022786"/>
    </source>
</evidence>